<dbReference type="RefSeq" id="WP_243012242.1">
    <property type="nucleotide sequence ID" value="NZ_JALGAR010000003.1"/>
</dbReference>
<organism evidence="1 2">
    <name type="scientific">Cryobacterium zhongshanensis</name>
    <dbReference type="NCBI Taxonomy" id="2928153"/>
    <lineage>
        <taxon>Bacteria</taxon>
        <taxon>Bacillati</taxon>
        <taxon>Actinomycetota</taxon>
        <taxon>Actinomycetes</taxon>
        <taxon>Micrococcales</taxon>
        <taxon>Microbacteriaceae</taxon>
        <taxon>Cryobacterium</taxon>
    </lineage>
</organism>
<comment type="caution">
    <text evidence="1">The sequence shown here is derived from an EMBL/GenBank/DDBJ whole genome shotgun (WGS) entry which is preliminary data.</text>
</comment>
<dbReference type="AlphaFoldDB" id="A0AA41QW27"/>
<dbReference type="Proteomes" id="UP001165341">
    <property type="component" value="Unassembled WGS sequence"/>
</dbReference>
<protein>
    <submittedName>
        <fullName evidence="1">Uncharacterized protein</fullName>
    </submittedName>
</protein>
<evidence type="ECO:0000313" key="1">
    <source>
        <dbReference type="EMBL" id="MCI4658514.1"/>
    </source>
</evidence>
<gene>
    <name evidence="1" type="ORF">MQH31_11925</name>
</gene>
<reference evidence="1" key="1">
    <citation type="submission" date="2022-03" db="EMBL/GenBank/DDBJ databases">
        <title>Cryobacterium sp. nov. strain ZS14-85, isolated from Antarctic soil.</title>
        <authorList>
            <person name="Li J."/>
            <person name="Niu G."/>
        </authorList>
    </citation>
    <scope>NUCLEOTIDE SEQUENCE</scope>
    <source>
        <strain evidence="1">ZS14-85</strain>
    </source>
</reference>
<accession>A0AA41QW27</accession>
<dbReference type="EMBL" id="JALGAR010000003">
    <property type="protein sequence ID" value="MCI4658514.1"/>
    <property type="molecule type" value="Genomic_DNA"/>
</dbReference>
<name>A0AA41QW27_9MICO</name>
<sequence length="116" mass="12515">MTNAPNQDSRLLRYASVAISVENGAPFTIKGVDIWDDHAVIYGEVLDPRACIDYSHPTRIEFDSDIFEIGPLTVVAGGLPSIVFATSRPPNVDAESVSVRYGDVEVKGTIAPGERP</sequence>
<evidence type="ECO:0000313" key="2">
    <source>
        <dbReference type="Proteomes" id="UP001165341"/>
    </source>
</evidence>
<proteinExistence type="predicted"/>
<keyword evidence="2" id="KW-1185">Reference proteome</keyword>